<name>A0ABW5SQ53_9BACL</name>
<organism evidence="1 2">
    <name type="scientific">Paenibacillus shunpengii</name>
    <dbReference type="NCBI Taxonomy" id="2054424"/>
    <lineage>
        <taxon>Bacteria</taxon>
        <taxon>Bacillati</taxon>
        <taxon>Bacillota</taxon>
        <taxon>Bacilli</taxon>
        <taxon>Bacillales</taxon>
        <taxon>Paenibacillaceae</taxon>
        <taxon>Paenibacillus</taxon>
    </lineage>
</organism>
<evidence type="ECO:0008006" key="3">
    <source>
        <dbReference type="Google" id="ProtNLM"/>
    </source>
</evidence>
<keyword evidence="2" id="KW-1185">Reference proteome</keyword>
<evidence type="ECO:0000313" key="1">
    <source>
        <dbReference type="EMBL" id="MFD2701841.1"/>
    </source>
</evidence>
<evidence type="ECO:0000313" key="2">
    <source>
        <dbReference type="Proteomes" id="UP001597540"/>
    </source>
</evidence>
<dbReference type="Proteomes" id="UP001597540">
    <property type="component" value="Unassembled WGS sequence"/>
</dbReference>
<sequence length="120" mass="14160">MGKQSYYVSITQKLIHQDSSESSDYEVHLDEEQLSILQDMLRAMDQEDRYTLQRTPVPYKSADHDDANDEFTGQLKELYQFIYDAGTDDTRAEIRNLRILDKLEHTDYDNRGYENSPMNK</sequence>
<reference evidence="2" key="1">
    <citation type="journal article" date="2019" name="Int. J. Syst. Evol. Microbiol.">
        <title>The Global Catalogue of Microorganisms (GCM) 10K type strain sequencing project: providing services to taxonomists for standard genome sequencing and annotation.</title>
        <authorList>
            <consortium name="The Broad Institute Genomics Platform"/>
            <consortium name="The Broad Institute Genome Sequencing Center for Infectious Disease"/>
            <person name="Wu L."/>
            <person name="Ma J."/>
        </authorList>
    </citation>
    <scope>NUCLEOTIDE SEQUENCE [LARGE SCALE GENOMIC DNA]</scope>
    <source>
        <strain evidence="2">KCTC 33849</strain>
    </source>
</reference>
<proteinExistence type="predicted"/>
<comment type="caution">
    <text evidence="1">The sequence shown here is derived from an EMBL/GenBank/DDBJ whole genome shotgun (WGS) entry which is preliminary data.</text>
</comment>
<gene>
    <name evidence="1" type="ORF">ACFSVM_15365</name>
</gene>
<accession>A0ABW5SQ53</accession>
<dbReference type="RefSeq" id="WP_379263204.1">
    <property type="nucleotide sequence ID" value="NZ_JBHUMJ010000003.1"/>
</dbReference>
<protein>
    <recommendedName>
        <fullName evidence="3">Hydrolase</fullName>
    </recommendedName>
</protein>
<dbReference type="EMBL" id="JBHUMJ010000003">
    <property type="protein sequence ID" value="MFD2701841.1"/>
    <property type="molecule type" value="Genomic_DNA"/>
</dbReference>